<dbReference type="SUPFAM" id="SSF100950">
    <property type="entry name" value="NagB/RpiA/CoA transferase-like"/>
    <property type="match status" value="1"/>
</dbReference>
<dbReference type="GO" id="GO:0005524">
    <property type="term" value="F:ATP binding"/>
    <property type="evidence" value="ECO:0007669"/>
    <property type="project" value="UniProtKB-KW"/>
</dbReference>
<dbReference type="PANTHER" id="PTHR23407:SF1">
    <property type="entry name" value="5-FORMYLTETRAHYDROFOLATE CYCLO-LIGASE"/>
    <property type="match status" value="1"/>
</dbReference>
<feature type="transmembrane region" description="Helical" evidence="6">
    <location>
        <begin position="224"/>
        <end position="244"/>
    </location>
</feature>
<dbReference type="SUPFAM" id="SSF46565">
    <property type="entry name" value="Chaperone J-domain"/>
    <property type="match status" value="1"/>
</dbReference>
<feature type="transmembrane region" description="Helical" evidence="6">
    <location>
        <begin position="335"/>
        <end position="355"/>
    </location>
</feature>
<reference evidence="8" key="2">
    <citation type="journal article" date="2023" name="Microbiol Resour">
        <title>Decontamination and Annotation of the Draft Genome Sequence of the Oomycete Lagenidium giganteum ARSEF 373.</title>
        <authorList>
            <person name="Morgan W.R."/>
            <person name="Tartar A."/>
        </authorList>
    </citation>
    <scope>NUCLEOTIDE SEQUENCE</scope>
    <source>
        <strain evidence="8">ARSEF 373</strain>
    </source>
</reference>
<dbReference type="Gene3D" id="3.40.50.10420">
    <property type="entry name" value="NagB/RpiA/CoA transferase-like"/>
    <property type="match status" value="1"/>
</dbReference>
<evidence type="ECO:0000313" key="9">
    <source>
        <dbReference type="Proteomes" id="UP001146120"/>
    </source>
</evidence>
<accession>A0AAV2YWT1</accession>
<dbReference type="FunFam" id="3.40.50.10420:FF:000007">
    <property type="entry name" value="5-formyltetrahydrofolate cyclo-ligase"/>
    <property type="match status" value="1"/>
</dbReference>
<evidence type="ECO:0000256" key="5">
    <source>
        <dbReference type="ARBA" id="ARBA00038966"/>
    </source>
</evidence>
<dbReference type="EC" id="6.3.3.2" evidence="5"/>
<keyword evidence="9" id="KW-1185">Reference proteome</keyword>
<dbReference type="PROSITE" id="PS50076">
    <property type="entry name" value="DNAJ_2"/>
    <property type="match status" value="1"/>
</dbReference>
<gene>
    <name evidence="8" type="ORF">N0F65_009041</name>
</gene>
<dbReference type="InterPro" id="IPR036869">
    <property type="entry name" value="J_dom_sf"/>
</dbReference>
<dbReference type="EMBL" id="DAKRPA010000126">
    <property type="protein sequence ID" value="DAZ97761.1"/>
    <property type="molecule type" value="Genomic_DNA"/>
</dbReference>
<dbReference type="GO" id="GO:0030272">
    <property type="term" value="F:5-formyltetrahydrofolate cyclo-ligase activity"/>
    <property type="evidence" value="ECO:0007669"/>
    <property type="project" value="UniProtKB-EC"/>
</dbReference>
<evidence type="ECO:0000256" key="6">
    <source>
        <dbReference type="SAM" id="Phobius"/>
    </source>
</evidence>
<dbReference type="GO" id="GO:0005739">
    <property type="term" value="C:mitochondrion"/>
    <property type="evidence" value="ECO:0007669"/>
    <property type="project" value="TreeGrafter"/>
</dbReference>
<reference evidence="8" key="1">
    <citation type="submission" date="2022-11" db="EMBL/GenBank/DDBJ databases">
        <authorList>
            <person name="Morgan W.R."/>
            <person name="Tartar A."/>
        </authorList>
    </citation>
    <scope>NUCLEOTIDE SEQUENCE</scope>
    <source>
        <strain evidence="8">ARSEF 373</strain>
    </source>
</reference>
<dbReference type="InterPro" id="IPR024185">
    <property type="entry name" value="FTHF_cligase-like_sf"/>
</dbReference>
<dbReference type="CDD" id="cd06257">
    <property type="entry name" value="DnaJ"/>
    <property type="match status" value="1"/>
</dbReference>
<keyword evidence="2" id="KW-0547">Nucleotide-binding</keyword>
<dbReference type="InterPro" id="IPR037171">
    <property type="entry name" value="NagB/RpiA_transferase-like"/>
</dbReference>
<feature type="domain" description="J" evidence="7">
    <location>
        <begin position="242"/>
        <end position="309"/>
    </location>
</feature>
<keyword evidence="6" id="KW-1133">Transmembrane helix</keyword>
<dbReference type="Pfam" id="PF00226">
    <property type="entry name" value="DnaJ"/>
    <property type="match status" value="1"/>
</dbReference>
<evidence type="ECO:0000256" key="1">
    <source>
        <dbReference type="ARBA" id="ARBA00010638"/>
    </source>
</evidence>
<dbReference type="GO" id="GO:0009396">
    <property type="term" value="P:folic acid-containing compound biosynthetic process"/>
    <property type="evidence" value="ECO:0007669"/>
    <property type="project" value="TreeGrafter"/>
</dbReference>
<comment type="catalytic activity">
    <reaction evidence="4">
        <text>(6S)-5-formyl-5,6,7,8-tetrahydrofolate + ATP = (6R)-5,10-methenyltetrahydrofolate + ADP + phosphate</text>
        <dbReference type="Rhea" id="RHEA:10488"/>
        <dbReference type="ChEBI" id="CHEBI:30616"/>
        <dbReference type="ChEBI" id="CHEBI:43474"/>
        <dbReference type="ChEBI" id="CHEBI:57455"/>
        <dbReference type="ChEBI" id="CHEBI:57457"/>
        <dbReference type="ChEBI" id="CHEBI:456216"/>
        <dbReference type="EC" id="6.3.3.2"/>
    </reaction>
</comment>
<keyword evidence="6" id="KW-0472">Membrane</keyword>
<keyword evidence="6" id="KW-0812">Transmembrane</keyword>
<dbReference type="AlphaFoldDB" id="A0AAV2YWT1"/>
<evidence type="ECO:0000313" key="8">
    <source>
        <dbReference type="EMBL" id="DAZ97761.1"/>
    </source>
</evidence>
<dbReference type="PRINTS" id="PR00625">
    <property type="entry name" value="JDOMAIN"/>
</dbReference>
<dbReference type="Pfam" id="PF01812">
    <property type="entry name" value="5-FTHF_cyc-lig"/>
    <property type="match status" value="1"/>
</dbReference>
<keyword evidence="3" id="KW-0067">ATP-binding</keyword>
<dbReference type="PANTHER" id="PTHR23407">
    <property type="entry name" value="ATPASE INHIBITOR/5-FORMYLTETRAHYDROFOLATE CYCLO-LIGASE"/>
    <property type="match status" value="1"/>
</dbReference>
<name>A0AAV2YWT1_9STRA</name>
<evidence type="ECO:0000256" key="3">
    <source>
        <dbReference type="ARBA" id="ARBA00022840"/>
    </source>
</evidence>
<evidence type="ECO:0000259" key="7">
    <source>
        <dbReference type="PROSITE" id="PS50076"/>
    </source>
</evidence>
<organism evidence="8 9">
    <name type="scientific">Lagenidium giganteum</name>
    <dbReference type="NCBI Taxonomy" id="4803"/>
    <lineage>
        <taxon>Eukaryota</taxon>
        <taxon>Sar</taxon>
        <taxon>Stramenopiles</taxon>
        <taxon>Oomycota</taxon>
        <taxon>Peronosporomycetes</taxon>
        <taxon>Pythiales</taxon>
        <taxon>Pythiaceae</taxon>
    </lineage>
</organism>
<dbReference type="NCBIfam" id="TIGR02727">
    <property type="entry name" value="MTHFS_bact"/>
    <property type="match status" value="1"/>
</dbReference>
<proteinExistence type="inferred from homology"/>
<evidence type="ECO:0000256" key="4">
    <source>
        <dbReference type="ARBA" id="ARBA00036539"/>
    </source>
</evidence>
<comment type="similarity">
    <text evidence="1">Belongs to the 5-formyltetrahydrofolate cyclo-ligase family.</text>
</comment>
<evidence type="ECO:0000256" key="2">
    <source>
        <dbReference type="ARBA" id="ARBA00022741"/>
    </source>
</evidence>
<dbReference type="Gene3D" id="1.10.287.110">
    <property type="entry name" value="DnaJ domain"/>
    <property type="match status" value="1"/>
</dbReference>
<dbReference type="SMART" id="SM00271">
    <property type="entry name" value="DnaJ"/>
    <property type="match status" value="1"/>
</dbReference>
<sequence length="414" mass="47130">MTDMTAVKKELRKQIATRLKQADLRDLAEQSQCLTERICALPEFQSARAVSVYLEMPREAATRGLLTRAFELRKEVYVPKIVGRSAEDMKMVHALSLEDVDAFPKDKWQIPDPPNAYADGKERQDPMLTADLDLILMPGVAFDRQGGRLGHGKGYYDSFLRRLSERHTAENRPMPRTVGLCLADQLVDQVPLSPHDRLLDVIVTPEETIRDRAQPSPPTMRQHAVRFLLVLCLFVSAVAGRDLYELLGVSSSSSESEMKRAYRKLSLKYHPDKQAADVREKMKEEFVQITNAYRVLSDPDRRRKYDLYGIADEQGFKNFDEAFRFAHDSVDADSVWSWLGLLAVVAAGVLPIVIMQRNRTKPVKKRREALLSLSRNKLTTKSAQPFNREFTYKRRQYINNPAIACTQCALSVAT</sequence>
<comment type="caution">
    <text evidence="8">The sequence shown here is derived from an EMBL/GenBank/DDBJ whole genome shotgun (WGS) entry which is preliminary data.</text>
</comment>
<protein>
    <recommendedName>
        <fullName evidence="5">5-formyltetrahydrofolate cyclo-ligase</fullName>
        <ecNumber evidence="5">6.3.3.2</ecNumber>
    </recommendedName>
</protein>
<dbReference type="GO" id="GO:0035999">
    <property type="term" value="P:tetrahydrofolate interconversion"/>
    <property type="evidence" value="ECO:0007669"/>
    <property type="project" value="TreeGrafter"/>
</dbReference>
<dbReference type="InterPro" id="IPR002698">
    <property type="entry name" value="FTHF_cligase"/>
</dbReference>
<dbReference type="Proteomes" id="UP001146120">
    <property type="component" value="Unassembled WGS sequence"/>
</dbReference>
<dbReference type="InterPro" id="IPR001623">
    <property type="entry name" value="DnaJ_domain"/>
</dbReference>